<gene>
    <name evidence="10" type="ORF">SAMN05421508_101368</name>
</gene>
<evidence type="ECO:0000256" key="6">
    <source>
        <dbReference type="ARBA" id="ARBA00066616"/>
    </source>
</evidence>
<feature type="domain" description="AMP-dependent synthetase/ligase" evidence="8">
    <location>
        <begin position="19"/>
        <end position="405"/>
    </location>
</feature>
<keyword evidence="2" id="KW-0436">Ligase</keyword>
<dbReference type="Gene3D" id="3.40.50.12780">
    <property type="entry name" value="N-terminal domain of ligase-like"/>
    <property type="match status" value="1"/>
</dbReference>
<dbReference type="InterPro" id="IPR020845">
    <property type="entry name" value="AMP-binding_CS"/>
</dbReference>
<feature type="domain" description="AMP-binding enzyme C-terminal" evidence="9">
    <location>
        <begin position="456"/>
        <end position="531"/>
    </location>
</feature>
<proteinExistence type="inferred from homology"/>
<dbReference type="NCBIfam" id="NF005426">
    <property type="entry name" value="PRK07008.1"/>
    <property type="match status" value="1"/>
</dbReference>
<dbReference type="AlphaFoldDB" id="A0A286G4K2"/>
<dbReference type="EMBL" id="OCNJ01000001">
    <property type="protein sequence ID" value="SOD89884.1"/>
    <property type="molecule type" value="Genomic_DNA"/>
</dbReference>
<evidence type="ECO:0000256" key="2">
    <source>
        <dbReference type="ARBA" id="ARBA00022598"/>
    </source>
</evidence>
<evidence type="ECO:0000256" key="1">
    <source>
        <dbReference type="ARBA" id="ARBA00006432"/>
    </source>
</evidence>
<evidence type="ECO:0000256" key="5">
    <source>
        <dbReference type="ARBA" id="ARBA00051915"/>
    </source>
</evidence>
<dbReference type="GO" id="GO:0016874">
    <property type="term" value="F:ligase activity"/>
    <property type="evidence" value="ECO:0007669"/>
    <property type="project" value="UniProtKB-KW"/>
</dbReference>
<dbReference type="PANTHER" id="PTHR43859">
    <property type="entry name" value="ACYL-ACTIVATING ENZYME"/>
    <property type="match status" value="1"/>
</dbReference>
<keyword evidence="11" id="KW-1185">Reference proteome</keyword>
<dbReference type="NCBIfam" id="NF004837">
    <property type="entry name" value="PRK06187.1"/>
    <property type="match status" value="1"/>
</dbReference>
<sequence>MFGLMQDRPLMIASILGHAARHHRDAGIVTNTVEGGLHRCTYAEAESRAKRLARALEARGVQRGERIGTLAWNTWRHLEIYYGVSGMGAVCHTINPRLFPDQIVYIVGHAADTHLFVDLTFVPLVEAMADHLPKSVRTIVVMTDHAHMPAAMTVPAGVEVACYEDLLAEADADYTWPEFDENTASSLCYTSGTTGAPKGVLYSHRSTVLHALGVNAPDVLGLRSVDRVMPVVPMFHVNAWGTPYAAPAAGATLVMPGPHMDGASLQKVMEGEGVTAALGVPTVWLGLLDHLRKSGTRIDGCQRLIIGGSACPRLLFEAFDREYGVRVDHAWGMTEMSPLGTYNTLKPKHDGLDGEDLMQLRLTQGRSIFGVDMKIVDGAGTELPWDGKAFGNLMVKGPWVCRAYFGREDEVAQTHDADGWFRTGDVATIDPDGFMRITDRTKDVVKSGGEWISSIELENIAVGHPDVAEAAVIAARHPKWDERPLLIVVPRDGREIDPSTLLGWFEGKVAKWWIPDAVLVVDQLPHTATGKLQKTTLRDRYADHLLTGGGAAAE</sequence>
<evidence type="ECO:0000313" key="10">
    <source>
        <dbReference type="EMBL" id="SOD89884.1"/>
    </source>
</evidence>
<dbReference type="EC" id="6.2.1.44" evidence="6"/>
<dbReference type="InterPro" id="IPR045851">
    <property type="entry name" value="AMP-bd_C_sf"/>
</dbReference>
<dbReference type="FunFam" id="3.30.300.30:FF:000008">
    <property type="entry name" value="2,3-dihydroxybenzoate-AMP ligase"/>
    <property type="match status" value="1"/>
</dbReference>
<evidence type="ECO:0000259" key="9">
    <source>
        <dbReference type="Pfam" id="PF13193"/>
    </source>
</evidence>
<dbReference type="InterPro" id="IPR000873">
    <property type="entry name" value="AMP-dep_synth/lig_dom"/>
</dbReference>
<dbReference type="GO" id="GO:0006631">
    <property type="term" value="P:fatty acid metabolic process"/>
    <property type="evidence" value="ECO:0007669"/>
    <property type="project" value="UniProtKB-KW"/>
</dbReference>
<dbReference type="CDD" id="cd12119">
    <property type="entry name" value="ttLC_FACS_AlkK_like"/>
    <property type="match status" value="1"/>
</dbReference>
<dbReference type="RefSeq" id="WP_097277260.1">
    <property type="nucleotide sequence ID" value="NZ_OCNJ01000001.1"/>
</dbReference>
<reference evidence="10 11" key="1">
    <citation type="submission" date="2017-09" db="EMBL/GenBank/DDBJ databases">
        <authorList>
            <person name="Ehlers B."/>
            <person name="Leendertz F.H."/>
        </authorList>
    </citation>
    <scope>NUCLEOTIDE SEQUENCE [LARGE SCALE GENOMIC DNA]</scope>
    <source>
        <strain evidence="10 11">USBA 140</strain>
    </source>
</reference>
<dbReference type="PROSITE" id="PS00455">
    <property type="entry name" value="AMP_BINDING"/>
    <property type="match status" value="1"/>
</dbReference>
<dbReference type="Proteomes" id="UP000219621">
    <property type="component" value="Unassembled WGS sequence"/>
</dbReference>
<dbReference type="Gene3D" id="3.30.300.30">
    <property type="match status" value="1"/>
</dbReference>
<dbReference type="Pfam" id="PF13193">
    <property type="entry name" value="AMP-binding_C"/>
    <property type="match status" value="1"/>
</dbReference>
<protein>
    <recommendedName>
        <fullName evidence="7">3-methylmercaptopropionyl-CoA ligase</fullName>
        <ecNumber evidence="6">6.2.1.44</ecNumber>
    </recommendedName>
</protein>
<comment type="catalytic activity">
    <reaction evidence="5">
        <text>3-(methylsulfanyl)propanoate + ATP + CoA = 3-(methylsulfanyl)propanoyl-CoA + AMP + diphosphate</text>
        <dbReference type="Rhea" id="RHEA:43052"/>
        <dbReference type="ChEBI" id="CHEBI:30616"/>
        <dbReference type="ChEBI" id="CHEBI:33019"/>
        <dbReference type="ChEBI" id="CHEBI:49016"/>
        <dbReference type="ChEBI" id="CHEBI:57287"/>
        <dbReference type="ChEBI" id="CHEBI:82815"/>
        <dbReference type="ChEBI" id="CHEBI:456215"/>
        <dbReference type="EC" id="6.2.1.44"/>
    </reaction>
    <physiologicalReaction direction="left-to-right" evidence="5">
        <dbReference type="Rhea" id="RHEA:43053"/>
    </physiologicalReaction>
</comment>
<evidence type="ECO:0000256" key="4">
    <source>
        <dbReference type="ARBA" id="ARBA00023098"/>
    </source>
</evidence>
<evidence type="ECO:0000256" key="7">
    <source>
        <dbReference type="ARBA" id="ARBA00067668"/>
    </source>
</evidence>
<accession>A0A286G4K2</accession>
<keyword evidence="4" id="KW-0443">Lipid metabolism</keyword>
<organism evidence="10 11">
    <name type="scientific">Caenispirillum bisanense</name>
    <dbReference type="NCBI Taxonomy" id="414052"/>
    <lineage>
        <taxon>Bacteria</taxon>
        <taxon>Pseudomonadati</taxon>
        <taxon>Pseudomonadota</taxon>
        <taxon>Alphaproteobacteria</taxon>
        <taxon>Rhodospirillales</taxon>
        <taxon>Novispirillaceae</taxon>
        <taxon>Caenispirillum</taxon>
    </lineage>
</organism>
<evidence type="ECO:0000313" key="11">
    <source>
        <dbReference type="Proteomes" id="UP000219621"/>
    </source>
</evidence>
<evidence type="ECO:0000259" key="8">
    <source>
        <dbReference type="Pfam" id="PF00501"/>
    </source>
</evidence>
<dbReference type="InterPro" id="IPR025110">
    <property type="entry name" value="AMP-bd_C"/>
</dbReference>
<dbReference type="PANTHER" id="PTHR43859:SF4">
    <property type="entry name" value="BUTANOATE--COA LIGASE AAE1-RELATED"/>
    <property type="match status" value="1"/>
</dbReference>
<dbReference type="SUPFAM" id="SSF56801">
    <property type="entry name" value="Acetyl-CoA synthetase-like"/>
    <property type="match status" value="1"/>
</dbReference>
<dbReference type="InterPro" id="IPR042099">
    <property type="entry name" value="ANL_N_sf"/>
</dbReference>
<dbReference type="Pfam" id="PF00501">
    <property type="entry name" value="AMP-binding"/>
    <property type="match status" value="1"/>
</dbReference>
<comment type="similarity">
    <text evidence="1">Belongs to the ATP-dependent AMP-binding enzyme family.</text>
</comment>
<dbReference type="OrthoDB" id="9803968at2"/>
<keyword evidence="3" id="KW-0276">Fatty acid metabolism</keyword>
<name>A0A286G4K2_9PROT</name>
<evidence type="ECO:0000256" key="3">
    <source>
        <dbReference type="ARBA" id="ARBA00022832"/>
    </source>
</evidence>
<dbReference type="NCBIfam" id="NF004674">
    <property type="entry name" value="PRK06018.1"/>
    <property type="match status" value="1"/>
</dbReference>